<evidence type="ECO:0000313" key="3">
    <source>
        <dbReference type="Proteomes" id="UP000245507"/>
    </source>
</evidence>
<evidence type="ECO:0000313" key="2">
    <source>
        <dbReference type="EMBL" id="PWN04193.1"/>
    </source>
</evidence>
<dbReference type="SUPFAM" id="SSF50129">
    <property type="entry name" value="GroES-like"/>
    <property type="match status" value="1"/>
</dbReference>
<feature type="domain" description="Enoyl reductase (ER)" evidence="1">
    <location>
        <begin position="10"/>
        <end position="324"/>
    </location>
</feature>
<dbReference type="InterPro" id="IPR050700">
    <property type="entry name" value="YIM1/Zinc_Alcohol_DH_Fams"/>
</dbReference>
<dbReference type="EMBL" id="QGDD01000001">
    <property type="protein sequence ID" value="PWN04193.1"/>
    <property type="molecule type" value="Genomic_DNA"/>
</dbReference>
<dbReference type="Pfam" id="PF13602">
    <property type="entry name" value="ADH_zinc_N_2"/>
    <property type="match status" value="1"/>
</dbReference>
<accession>A0A316THY7</accession>
<evidence type="ECO:0000259" key="1">
    <source>
        <dbReference type="SMART" id="SM00829"/>
    </source>
</evidence>
<dbReference type="Proteomes" id="UP000245507">
    <property type="component" value="Unassembled WGS sequence"/>
</dbReference>
<dbReference type="PANTHER" id="PTHR11695">
    <property type="entry name" value="ALCOHOL DEHYDROGENASE RELATED"/>
    <property type="match status" value="1"/>
</dbReference>
<dbReference type="SMART" id="SM00829">
    <property type="entry name" value="PKS_ER"/>
    <property type="match status" value="1"/>
</dbReference>
<sequence>MKAITQDRYGSADVLYLKDLPTPVPRADEVLVDVRAASVNAADWHIMRGEPRLARLDFSMFGLRAPRQRVRGSDFAGVVRAVGAAVTSFQPGDEVFGEGSGTFAEQAVAREAATARKPAEVSFEAAAALPMAGTTAQLLLARGGVRAGRSVLVNGASGGVGTFAIQLAAAKGADVTAVCSARNADQARALGAERVLDYAREDFATGPASYDVVVDLVGNRSLGDLRRVLAPGGVLVLSGGGVAGEGRTVGPLGLMLRGRLTARRGGRRTEIPMARPDARTLDELAALVAAGTIRPVIERTFDLTAAADAVRYLEQEHARSKVVLTTSR</sequence>
<dbReference type="GO" id="GO:0016491">
    <property type="term" value="F:oxidoreductase activity"/>
    <property type="evidence" value="ECO:0007669"/>
    <property type="project" value="InterPro"/>
</dbReference>
<keyword evidence="3" id="KW-1185">Reference proteome</keyword>
<protein>
    <submittedName>
        <fullName evidence="2">NAD(P)-dependent alcohol dehydrogenase</fullName>
    </submittedName>
</protein>
<dbReference type="InterPro" id="IPR011032">
    <property type="entry name" value="GroES-like_sf"/>
</dbReference>
<reference evidence="2 3" key="1">
    <citation type="submission" date="2018-05" db="EMBL/GenBank/DDBJ databases">
        <title>Nocardioides silvaticus genome.</title>
        <authorList>
            <person name="Li C."/>
            <person name="Wang G."/>
        </authorList>
    </citation>
    <scope>NUCLEOTIDE SEQUENCE [LARGE SCALE GENOMIC DNA]</scope>
    <source>
        <strain evidence="2 3">CCTCC AB 2018079</strain>
    </source>
</reference>
<dbReference type="Gene3D" id="3.90.180.10">
    <property type="entry name" value="Medium-chain alcohol dehydrogenases, catalytic domain"/>
    <property type="match status" value="1"/>
</dbReference>
<dbReference type="CDD" id="cd08267">
    <property type="entry name" value="MDR1"/>
    <property type="match status" value="1"/>
</dbReference>
<dbReference type="SUPFAM" id="SSF51735">
    <property type="entry name" value="NAD(P)-binding Rossmann-fold domains"/>
    <property type="match status" value="1"/>
</dbReference>
<dbReference type="InterPro" id="IPR036291">
    <property type="entry name" value="NAD(P)-bd_dom_sf"/>
</dbReference>
<dbReference type="Pfam" id="PF08240">
    <property type="entry name" value="ADH_N"/>
    <property type="match status" value="1"/>
</dbReference>
<dbReference type="InterPro" id="IPR013154">
    <property type="entry name" value="ADH-like_N"/>
</dbReference>
<dbReference type="AlphaFoldDB" id="A0A316THY7"/>
<comment type="caution">
    <text evidence="2">The sequence shown here is derived from an EMBL/GenBank/DDBJ whole genome shotgun (WGS) entry which is preliminary data.</text>
</comment>
<gene>
    <name evidence="2" type="ORF">DJ010_00620</name>
</gene>
<proteinExistence type="predicted"/>
<dbReference type="PANTHER" id="PTHR11695:SF294">
    <property type="entry name" value="RETICULON-4-INTERACTING PROTEIN 1, MITOCHONDRIAL"/>
    <property type="match status" value="1"/>
</dbReference>
<dbReference type="Gene3D" id="3.40.50.720">
    <property type="entry name" value="NAD(P)-binding Rossmann-like Domain"/>
    <property type="match status" value="1"/>
</dbReference>
<dbReference type="OrthoDB" id="3175656at2"/>
<dbReference type="InterPro" id="IPR020843">
    <property type="entry name" value="ER"/>
</dbReference>
<organism evidence="2 3">
    <name type="scientific">Nocardioides silvaticus</name>
    <dbReference type="NCBI Taxonomy" id="2201891"/>
    <lineage>
        <taxon>Bacteria</taxon>
        <taxon>Bacillati</taxon>
        <taxon>Actinomycetota</taxon>
        <taxon>Actinomycetes</taxon>
        <taxon>Propionibacteriales</taxon>
        <taxon>Nocardioidaceae</taxon>
        <taxon>Nocardioides</taxon>
    </lineage>
</organism>
<dbReference type="RefSeq" id="WP_109691700.1">
    <property type="nucleotide sequence ID" value="NZ_QGDD01000001.1"/>
</dbReference>
<name>A0A316THY7_9ACTN</name>